<dbReference type="Gene3D" id="3.40.50.150">
    <property type="entry name" value="Vaccinia Virus protein VP39"/>
    <property type="match status" value="1"/>
</dbReference>
<dbReference type="PANTHER" id="PTHR10509">
    <property type="entry name" value="O-METHYLTRANSFERASE-RELATED"/>
    <property type="match status" value="1"/>
</dbReference>
<evidence type="ECO:0000256" key="1">
    <source>
        <dbReference type="ARBA" id="ARBA00022603"/>
    </source>
</evidence>
<gene>
    <name evidence="4" type="ORF">JFN87_11875</name>
</gene>
<organism evidence="4 5">
    <name type="scientific">Streptomyces montanisoli</name>
    <dbReference type="NCBI Taxonomy" id="2798581"/>
    <lineage>
        <taxon>Bacteria</taxon>
        <taxon>Bacillati</taxon>
        <taxon>Actinomycetota</taxon>
        <taxon>Actinomycetes</taxon>
        <taxon>Kitasatosporales</taxon>
        <taxon>Streptomycetaceae</taxon>
        <taxon>Streptomyces</taxon>
    </lineage>
</organism>
<protein>
    <submittedName>
        <fullName evidence="4">O-methyltransferase</fullName>
    </submittedName>
</protein>
<dbReference type="EMBL" id="JAGIQL010000036">
    <property type="protein sequence ID" value="MBP0458193.1"/>
    <property type="molecule type" value="Genomic_DNA"/>
</dbReference>
<dbReference type="Proteomes" id="UP000670475">
    <property type="component" value="Unassembled WGS sequence"/>
</dbReference>
<dbReference type="PANTHER" id="PTHR10509:SF14">
    <property type="entry name" value="CAFFEOYL-COA O-METHYLTRANSFERASE 3-RELATED"/>
    <property type="match status" value="1"/>
</dbReference>
<dbReference type="GO" id="GO:0008171">
    <property type="term" value="F:O-methyltransferase activity"/>
    <property type="evidence" value="ECO:0007669"/>
    <property type="project" value="InterPro"/>
</dbReference>
<dbReference type="SUPFAM" id="SSF53335">
    <property type="entry name" value="S-adenosyl-L-methionine-dependent methyltransferases"/>
    <property type="match status" value="1"/>
</dbReference>
<dbReference type="PROSITE" id="PS51682">
    <property type="entry name" value="SAM_OMT_I"/>
    <property type="match status" value="1"/>
</dbReference>
<dbReference type="InterPro" id="IPR029063">
    <property type="entry name" value="SAM-dependent_MTases_sf"/>
</dbReference>
<dbReference type="AlphaFoldDB" id="A0A940MGH6"/>
<dbReference type="GO" id="GO:0032259">
    <property type="term" value="P:methylation"/>
    <property type="evidence" value="ECO:0007669"/>
    <property type="project" value="UniProtKB-KW"/>
</dbReference>
<keyword evidence="3" id="KW-0949">S-adenosyl-L-methionine</keyword>
<name>A0A940MGH6_9ACTN</name>
<proteinExistence type="predicted"/>
<keyword evidence="1" id="KW-0489">Methyltransferase</keyword>
<dbReference type="InterPro" id="IPR002935">
    <property type="entry name" value="SAM_O-MeTrfase"/>
</dbReference>
<keyword evidence="5" id="KW-1185">Reference proteome</keyword>
<evidence type="ECO:0000313" key="4">
    <source>
        <dbReference type="EMBL" id="MBP0458193.1"/>
    </source>
</evidence>
<dbReference type="RefSeq" id="WP_209339959.1">
    <property type="nucleotide sequence ID" value="NZ_JAGIQL010000036.1"/>
</dbReference>
<accession>A0A940MGH6</accession>
<dbReference type="CDD" id="cd02440">
    <property type="entry name" value="AdoMet_MTases"/>
    <property type="match status" value="1"/>
</dbReference>
<evidence type="ECO:0000256" key="3">
    <source>
        <dbReference type="ARBA" id="ARBA00022691"/>
    </source>
</evidence>
<dbReference type="Pfam" id="PF01596">
    <property type="entry name" value="Methyltransf_3"/>
    <property type="match status" value="1"/>
</dbReference>
<dbReference type="InterPro" id="IPR050362">
    <property type="entry name" value="Cation-dep_OMT"/>
</dbReference>
<comment type="caution">
    <text evidence="4">The sequence shown here is derived from an EMBL/GenBank/DDBJ whole genome shotgun (WGS) entry which is preliminary data.</text>
</comment>
<keyword evidence="2" id="KW-0808">Transferase</keyword>
<reference evidence="4" key="1">
    <citation type="submission" date="2021-03" db="EMBL/GenBank/DDBJ databases">
        <title>Whole genome sequence of Streptomyces bomunensis MMS17-BM035.</title>
        <authorList>
            <person name="Lee J.H."/>
        </authorList>
    </citation>
    <scope>NUCLEOTIDE SEQUENCE</scope>
    <source>
        <strain evidence="4">MMS17-BM035</strain>
    </source>
</reference>
<evidence type="ECO:0000313" key="5">
    <source>
        <dbReference type="Proteomes" id="UP000670475"/>
    </source>
</evidence>
<sequence>MAQPQWTAVDDYFTDHLVGEDEALRAALDASEKAGLPPINVAPNQGKLLQLIAQMHGARRILEIGTLGGYSTIWLARALPEDGHVVTLEADSLHADVARGNLAHAGLAGRTEVRLGPALDTLAALAAEGAEPFDLVFIDADKPNNPRYLEWVLKLTRRGSVIIGDNVARGGAVADSDSTDPSVRGIRAFVELAGSNPRLSATAVQTVGTKGHDGFLLARVIA</sequence>
<evidence type="ECO:0000256" key="2">
    <source>
        <dbReference type="ARBA" id="ARBA00022679"/>
    </source>
</evidence>
<dbReference type="GO" id="GO:0008757">
    <property type="term" value="F:S-adenosylmethionine-dependent methyltransferase activity"/>
    <property type="evidence" value="ECO:0007669"/>
    <property type="project" value="TreeGrafter"/>
</dbReference>